<keyword evidence="2" id="KW-1185">Reference proteome</keyword>
<dbReference type="BioCyc" id="CNIT1237085:G1324-1196-MONOMER"/>
<protein>
    <submittedName>
        <fullName evidence="1">Uncharacterized protein</fullName>
    </submittedName>
</protein>
<gene>
    <name evidence="1" type="ordered locus">Ngar_c11980</name>
</gene>
<organism evidence="1 2">
    <name type="scientific">Nitrososphaera gargensis (strain Ga9.2)</name>
    <dbReference type="NCBI Taxonomy" id="1237085"/>
    <lineage>
        <taxon>Archaea</taxon>
        <taxon>Nitrososphaerota</taxon>
        <taxon>Nitrososphaeria</taxon>
        <taxon>Nitrososphaerales</taxon>
        <taxon>Nitrososphaeraceae</taxon>
        <taxon>Nitrososphaera</taxon>
    </lineage>
</organism>
<proteinExistence type="predicted"/>
<dbReference type="KEGG" id="nga:Ngar_c11980"/>
<dbReference type="AlphaFoldDB" id="K0IH33"/>
<dbReference type="InParanoid" id="K0IH33"/>
<reference evidence="1 2" key="1">
    <citation type="journal article" date="2012" name="Environ. Microbiol.">
        <title>The genome of the ammonia-oxidizing Candidatus Nitrososphaera gargensis: insights into metabolic versatility and environmental adaptations.</title>
        <authorList>
            <person name="Spang A."/>
            <person name="Poehlein A."/>
            <person name="Offre P."/>
            <person name="Zumbragel S."/>
            <person name="Haider S."/>
            <person name="Rychlik N."/>
            <person name="Nowka B."/>
            <person name="Schmeisser C."/>
            <person name="Lebedeva E.V."/>
            <person name="Rattei T."/>
            <person name="Bohm C."/>
            <person name="Schmid M."/>
            <person name="Galushko A."/>
            <person name="Hatzenpichler R."/>
            <person name="Weinmaier T."/>
            <person name="Daniel R."/>
            <person name="Schleper C."/>
            <person name="Spieck E."/>
            <person name="Streit W."/>
            <person name="Wagner M."/>
        </authorList>
    </citation>
    <scope>NUCLEOTIDE SEQUENCE [LARGE SCALE GENOMIC DNA]</scope>
    <source>
        <strain evidence="2">Ga9.2</strain>
    </source>
</reference>
<sequence length="78" mass="8868">MRDPAKVKYEVLSAVLESSSRHLEESTKNIEEIRSILHWAKSPRERTAINIILDDQRKVAKALGRLVDDLSEISSQPV</sequence>
<name>K0IH33_NITGG</name>
<dbReference type="STRING" id="1237085.Ngar_c11980"/>
<dbReference type="Proteomes" id="UP000008037">
    <property type="component" value="Chromosome"/>
</dbReference>
<evidence type="ECO:0000313" key="2">
    <source>
        <dbReference type="Proteomes" id="UP000008037"/>
    </source>
</evidence>
<evidence type="ECO:0000313" key="1">
    <source>
        <dbReference type="EMBL" id="AFU58138.1"/>
    </source>
</evidence>
<accession>K0IH33</accession>
<dbReference type="EMBL" id="CP002408">
    <property type="protein sequence ID" value="AFU58138.1"/>
    <property type="molecule type" value="Genomic_DNA"/>
</dbReference>
<dbReference type="HOGENOM" id="CLU_2613751_0_0_2"/>